<evidence type="ECO:0000313" key="2">
    <source>
        <dbReference type="Proteomes" id="UP000789525"/>
    </source>
</evidence>
<accession>A0ACA9QUQ4</accession>
<comment type="caution">
    <text evidence="1">The sequence shown here is derived from an EMBL/GenBank/DDBJ whole genome shotgun (WGS) entry which is preliminary data.</text>
</comment>
<dbReference type="Proteomes" id="UP000789525">
    <property type="component" value="Unassembled WGS sequence"/>
</dbReference>
<sequence length="107" mass="11833">MAPTRAVTHLKESEHSPRVRQDGHGAEVDMWGIGRYLENMASRVTCQIAKPDAVQEMARRWMSDLTISAATALDEVNDLAASTPQMVLLQNHTPYVARVSIESTADK</sequence>
<organism evidence="1 2">
    <name type="scientific">Acaulospora colombiana</name>
    <dbReference type="NCBI Taxonomy" id="27376"/>
    <lineage>
        <taxon>Eukaryota</taxon>
        <taxon>Fungi</taxon>
        <taxon>Fungi incertae sedis</taxon>
        <taxon>Mucoromycota</taxon>
        <taxon>Glomeromycotina</taxon>
        <taxon>Glomeromycetes</taxon>
        <taxon>Diversisporales</taxon>
        <taxon>Acaulosporaceae</taxon>
        <taxon>Acaulospora</taxon>
    </lineage>
</organism>
<keyword evidence="2" id="KW-1185">Reference proteome</keyword>
<reference evidence="1" key="1">
    <citation type="submission" date="2021-06" db="EMBL/GenBank/DDBJ databases">
        <authorList>
            <person name="Kallberg Y."/>
            <person name="Tangrot J."/>
            <person name="Rosling A."/>
        </authorList>
    </citation>
    <scope>NUCLEOTIDE SEQUENCE</scope>
    <source>
        <strain evidence="1">CL356</strain>
    </source>
</reference>
<gene>
    <name evidence="1" type="ORF">ACOLOM_LOCUS13405</name>
</gene>
<evidence type="ECO:0000313" key="1">
    <source>
        <dbReference type="EMBL" id="CAG8765062.1"/>
    </source>
</evidence>
<feature type="non-terminal residue" evidence="1">
    <location>
        <position position="107"/>
    </location>
</feature>
<name>A0ACA9QUQ4_9GLOM</name>
<protein>
    <submittedName>
        <fullName evidence="1">7098_t:CDS:1</fullName>
    </submittedName>
</protein>
<proteinExistence type="predicted"/>
<dbReference type="EMBL" id="CAJVPT010061290">
    <property type="protein sequence ID" value="CAG8765062.1"/>
    <property type="molecule type" value="Genomic_DNA"/>
</dbReference>